<sequence length="33" mass="3700">MKDKKTCKGIKHPPTLVFERGAPFNKGALLNFI</sequence>
<geneLocation type="plasmid" evidence="1">
    <name>unnamed</name>
</geneLocation>
<reference evidence="1" key="1">
    <citation type="submission" date="2013-02" db="EMBL/GenBank/DDBJ databases">
        <title>Comparative genomics of Borrelia species.</title>
        <authorList>
            <person name="Schwan T.G."/>
            <person name="Raffel S.J."/>
            <person name="Porcella S.F."/>
        </authorList>
    </citation>
    <scope>NUCLEOTIDE SEQUENCE</scope>
    <source>
        <strain evidence="1">YOR</strain>
        <plasmid evidence="1">unnamed</plasmid>
    </source>
</reference>
<keyword evidence="1" id="KW-0614">Plasmid</keyword>
<organism evidence="1">
    <name type="scientific">Borrelia nietonii YOR</name>
    <dbReference type="NCBI Taxonomy" id="1293576"/>
    <lineage>
        <taxon>Bacteria</taxon>
        <taxon>Pseudomonadati</taxon>
        <taxon>Spirochaetota</taxon>
        <taxon>Spirochaetia</taxon>
        <taxon>Spirochaetales</taxon>
        <taxon>Borreliaceae</taxon>
        <taxon>Borrelia</taxon>
        <taxon>Borrelia nietonii</taxon>
    </lineage>
</organism>
<protein>
    <submittedName>
        <fullName evidence="1">Uncharacterized protein</fullName>
    </submittedName>
</protein>
<proteinExistence type="predicted"/>
<dbReference type="HOGENOM" id="CLU_3380840_0_0_12"/>
<accession>W5SB67</accession>
<gene>
    <name evidence="1" type="ORF">BHY_1251</name>
</gene>
<name>W5SB67_9SPIR</name>
<evidence type="ECO:0000313" key="1">
    <source>
        <dbReference type="EMBL" id="AHH04202.1"/>
    </source>
</evidence>
<dbReference type="AlphaFoldDB" id="W5SB67"/>
<dbReference type="EMBL" id="CP004161">
    <property type="protein sequence ID" value="AHH04202.1"/>
    <property type="molecule type" value="Genomic_DNA"/>
</dbReference>